<gene>
    <name evidence="2" type="ORF">EV186_1011079</name>
</gene>
<protein>
    <submittedName>
        <fullName evidence="2">Uncharacterized protein</fullName>
    </submittedName>
</protein>
<dbReference type="Proteomes" id="UP000295444">
    <property type="component" value="Unassembled WGS sequence"/>
</dbReference>
<comment type="caution">
    <text evidence="2">The sequence shown here is derived from an EMBL/GenBank/DDBJ whole genome shotgun (WGS) entry which is preliminary data.</text>
</comment>
<evidence type="ECO:0000256" key="1">
    <source>
        <dbReference type="SAM" id="Phobius"/>
    </source>
</evidence>
<keyword evidence="1" id="KW-0812">Transmembrane</keyword>
<proteinExistence type="predicted"/>
<feature type="transmembrane region" description="Helical" evidence="1">
    <location>
        <begin position="80"/>
        <end position="98"/>
    </location>
</feature>
<dbReference type="RefSeq" id="WP_133847920.1">
    <property type="nucleotide sequence ID" value="NZ_SNXZ01000001.1"/>
</dbReference>
<feature type="transmembrane region" description="Helical" evidence="1">
    <location>
        <begin position="50"/>
        <end position="68"/>
    </location>
</feature>
<keyword evidence="1" id="KW-1133">Transmembrane helix</keyword>
<reference evidence="2 3" key="1">
    <citation type="submission" date="2019-03" db="EMBL/GenBank/DDBJ databases">
        <title>Genomic Encyclopedia of Type Strains, Phase IV (KMG-IV): sequencing the most valuable type-strain genomes for metagenomic binning, comparative biology and taxonomic classification.</title>
        <authorList>
            <person name="Goeker M."/>
        </authorList>
    </citation>
    <scope>NUCLEOTIDE SEQUENCE [LARGE SCALE GENOMIC DNA]</scope>
    <source>
        <strain evidence="2 3">DSM 45361</strain>
    </source>
</reference>
<evidence type="ECO:0000313" key="3">
    <source>
        <dbReference type="Proteomes" id="UP000295444"/>
    </source>
</evidence>
<evidence type="ECO:0000313" key="2">
    <source>
        <dbReference type="EMBL" id="TDQ05114.1"/>
    </source>
</evidence>
<sequence length="161" mass="16348">MLTCGSAALAMVAHGGAGGTVPDTSIAVVLTVLVAWAGSSIAWTRYGMPALLGVLGASQLGMHGLMAAMAHEPLTTGDPLLMIFTHAVATLATAILLLRADATLQVLETAVAYLRGLLRVAHLAGVPGPVLARPASVDHAPVQLAVDLRRTHGRRGPPVGS</sequence>
<dbReference type="AlphaFoldDB" id="A0A4R6SMG4"/>
<dbReference type="OrthoDB" id="3689195at2"/>
<keyword evidence="3" id="KW-1185">Reference proteome</keyword>
<name>A0A4R6SMG4_LABRH</name>
<feature type="transmembrane region" description="Helical" evidence="1">
    <location>
        <begin position="25"/>
        <end position="43"/>
    </location>
</feature>
<keyword evidence="1" id="KW-0472">Membrane</keyword>
<dbReference type="EMBL" id="SNXZ01000001">
    <property type="protein sequence ID" value="TDQ05114.1"/>
    <property type="molecule type" value="Genomic_DNA"/>
</dbReference>
<accession>A0A4R6SMG4</accession>
<organism evidence="2 3">
    <name type="scientific">Labedaea rhizosphaerae</name>
    <dbReference type="NCBI Taxonomy" id="598644"/>
    <lineage>
        <taxon>Bacteria</taxon>
        <taxon>Bacillati</taxon>
        <taxon>Actinomycetota</taxon>
        <taxon>Actinomycetes</taxon>
        <taxon>Pseudonocardiales</taxon>
        <taxon>Pseudonocardiaceae</taxon>
        <taxon>Labedaea</taxon>
    </lineage>
</organism>